<dbReference type="AlphaFoldDB" id="A0A1E3H5N3"/>
<keyword evidence="2" id="KW-1185">Reference proteome</keyword>
<proteinExistence type="predicted"/>
<dbReference type="EMBL" id="MCRJ01000017">
    <property type="protein sequence ID" value="ODN71614.1"/>
    <property type="molecule type" value="Genomic_DNA"/>
</dbReference>
<dbReference type="InterPro" id="IPR036610">
    <property type="entry name" value="PEBP-like_sf"/>
</dbReference>
<dbReference type="RefSeq" id="WP_210183258.1">
    <property type="nucleotide sequence ID" value="NZ_MCRJ01000017.1"/>
</dbReference>
<comment type="caution">
    <text evidence="1">The sequence shown here is derived from an EMBL/GenBank/DDBJ whole genome shotgun (WGS) entry which is preliminary data.</text>
</comment>
<evidence type="ECO:0000313" key="1">
    <source>
        <dbReference type="EMBL" id="ODN71614.1"/>
    </source>
</evidence>
<dbReference type="Gene3D" id="3.90.280.10">
    <property type="entry name" value="PEBP-like"/>
    <property type="match status" value="1"/>
</dbReference>
<accession>A0A1E3H5N3</accession>
<dbReference type="Proteomes" id="UP000094622">
    <property type="component" value="Unassembled WGS sequence"/>
</dbReference>
<protein>
    <submittedName>
        <fullName evidence="1">Uncharacterized protein</fullName>
    </submittedName>
</protein>
<dbReference type="PATRIC" id="fig|1439726.3.peg.1077"/>
<reference evidence="1 2" key="1">
    <citation type="submission" date="2016-07" db="EMBL/GenBank/DDBJ databases">
        <title>Draft Genome Sequence of Methylobrevis pamukkalensis PK2.</title>
        <authorList>
            <person name="Vasilenko O.V."/>
            <person name="Doronina N.V."/>
            <person name="Shmareva M.N."/>
            <person name="Tarlachkov S.V."/>
            <person name="Mustakhimov I."/>
            <person name="Trotsenko Y.A."/>
        </authorList>
    </citation>
    <scope>NUCLEOTIDE SEQUENCE [LARGE SCALE GENOMIC DNA]</scope>
    <source>
        <strain evidence="1 2">PK2</strain>
    </source>
</reference>
<organism evidence="1 2">
    <name type="scientific">Methylobrevis pamukkalensis</name>
    <dbReference type="NCBI Taxonomy" id="1439726"/>
    <lineage>
        <taxon>Bacteria</taxon>
        <taxon>Pseudomonadati</taxon>
        <taxon>Pseudomonadota</taxon>
        <taxon>Alphaproteobacteria</taxon>
        <taxon>Hyphomicrobiales</taxon>
        <taxon>Pleomorphomonadaceae</taxon>
        <taxon>Methylobrevis</taxon>
    </lineage>
</organism>
<sequence length="194" mass="18995">MHDLDIVTGGRLKILALVVAAATISACQGSSGGGSAAPSVAATPAESSLTVALAGGGWDGVTVPAGQQCRLFGGSGSTPPLRVANLPAGTTDVIVAFNDRTYKPLSSNGGHGIVGFRVPAGTASTTLPSVPGETASLPAPAYLVAKTRAPGKYAAPGYLPPCSGGRGNAYFAVVTATDGVGTVLAEGSVELGRY</sequence>
<evidence type="ECO:0000313" key="2">
    <source>
        <dbReference type="Proteomes" id="UP000094622"/>
    </source>
</evidence>
<name>A0A1E3H5N3_9HYPH</name>
<gene>
    <name evidence="1" type="ORF">A6302_01035</name>
</gene>